<gene>
    <name evidence="3" type="ORF">ENH88_07830</name>
</gene>
<name>A0A7V1GE39_9GAMM</name>
<evidence type="ECO:0000313" key="3">
    <source>
        <dbReference type="EMBL" id="HEA16343.1"/>
    </source>
</evidence>
<keyword evidence="1" id="KW-0862">Zinc</keyword>
<keyword evidence="1" id="KW-0479">Metal-binding</keyword>
<protein>
    <recommendedName>
        <fullName evidence="2">SWIM-type domain-containing protein</fullName>
    </recommendedName>
</protein>
<comment type="caution">
    <text evidence="3">The sequence shown here is derived from an EMBL/GenBank/DDBJ whole genome shotgun (WGS) entry which is preliminary data.</text>
</comment>
<evidence type="ECO:0000256" key="1">
    <source>
        <dbReference type="PROSITE-ProRule" id="PRU00325"/>
    </source>
</evidence>
<feature type="domain" description="SWIM-type" evidence="2">
    <location>
        <begin position="58"/>
        <end position="96"/>
    </location>
</feature>
<dbReference type="PROSITE" id="PS50966">
    <property type="entry name" value="ZF_SWIM"/>
    <property type="match status" value="1"/>
</dbReference>
<organism evidence="3">
    <name type="scientific">Pseudoalteromonas prydzensis</name>
    <dbReference type="NCBI Taxonomy" id="182141"/>
    <lineage>
        <taxon>Bacteria</taxon>
        <taxon>Pseudomonadati</taxon>
        <taxon>Pseudomonadota</taxon>
        <taxon>Gammaproteobacteria</taxon>
        <taxon>Alteromonadales</taxon>
        <taxon>Pseudoalteromonadaceae</taxon>
        <taxon>Pseudoalteromonas</taxon>
    </lineage>
</organism>
<keyword evidence="1" id="KW-0863">Zinc-finger</keyword>
<dbReference type="InterPro" id="IPR007527">
    <property type="entry name" value="Znf_SWIM"/>
</dbReference>
<evidence type="ECO:0000259" key="2">
    <source>
        <dbReference type="PROSITE" id="PS50966"/>
    </source>
</evidence>
<dbReference type="AlphaFoldDB" id="A0A7V1GE39"/>
<reference evidence="3" key="1">
    <citation type="journal article" date="2020" name="mSystems">
        <title>Genome- and Community-Level Interaction Insights into Carbon Utilization and Element Cycling Functions of Hydrothermarchaeota in Hydrothermal Sediment.</title>
        <authorList>
            <person name="Zhou Z."/>
            <person name="Liu Y."/>
            <person name="Xu W."/>
            <person name="Pan J."/>
            <person name="Luo Z.H."/>
            <person name="Li M."/>
        </authorList>
    </citation>
    <scope>NUCLEOTIDE SEQUENCE [LARGE SCALE GENOMIC DNA]</scope>
    <source>
        <strain evidence="3">HyVt-346</strain>
    </source>
</reference>
<proteinExistence type="predicted"/>
<dbReference type="Pfam" id="PF04434">
    <property type="entry name" value="SWIM"/>
    <property type="match status" value="1"/>
</dbReference>
<accession>A0A7V1GE39</accession>
<dbReference type="GO" id="GO:0008270">
    <property type="term" value="F:zinc ion binding"/>
    <property type="evidence" value="ECO:0007669"/>
    <property type="project" value="UniProtKB-KW"/>
</dbReference>
<sequence length="593" mass="67802">MIFPEIRIIAMFDLNDIKQRAASKTFDLGCELYASNSVSKLLIIDNQAMASVMGQYKYKVSLEKSASGQCLASCTCPAADYQEICKHAVAVALKVNSLSAAEFADVNANDTTQDNERSELIAWFLDKPSDELTNIIMGFLDGSEHEYDKWALMMSNDKQALDASELSKLITKALPKTPVWGWNEVSSYFAGADSLFELILPAIAKLSVEQQWKLTLKALVRLNDVLEEIDDSGGFRFEIEGQLNQNLSELFNQLPWSDEQKAQWIFEHFADYKYDVFPRVPEDFEITPSVNALFLSHCAAAIEKRLQAGVDFDDWRQKSALTRLTSVLIKHAQAQDDWQQQLRLIKITAHDSADYLKITALCKARNDLLDAEYYLKQAYQRARKPHELLACKRDEIDIRLELSEFKAAWAIAWQIFADNPSFNGFKDLQALQQKTGVIDAQFTQTVEQLLLSLSNQGTQLNKGVHRFTNYPRELLDFYIDQHDIEKARSWAAKHKVKSSQLIKLADLIMAQHPQESIDLYHKSLSDIIEKTNNDAYREATNLLIKIEKSLKDKSADCTPLYNMIAALIKDFKQKRNMMKLLREYFPRLFLSKK</sequence>
<dbReference type="EMBL" id="DRGM01000082">
    <property type="protein sequence ID" value="HEA16343.1"/>
    <property type="molecule type" value="Genomic_DNA"/>
</dbReference>
<dbReference type="Proteomes" id="UP000886188">
    <property type="component" value="Unassembled WGS sequence"/>
</dbReference>